<dbReference type="EnsemblPlants" id="AVESA.00010b.r2.6AG1018230.1">
    <property type="protein sequence ID" value="AVESA.00010b.r2.6AG1018230.1.CDS"/>
    <property type="gene ID" value="AVESA.00010b.r2.6AG1018230"/>
</dbReference>
<accession>A0ACD5YQP5</accession>
<dbReference type="Proteomes" id="UP001732700">
    <property type="component" value="Chromosome 6A"/>
</dbReference>
<organism evidence="1 2">
    <name type="scientific">Avena sativa</name>
    <name type="common">Oat</name>
    <dbReference type="NCBI Taxonomy" id="4498"/>
    <lineage>
        <taxon>Eukaryota</taxon>
        <taxon>Viridiplantae</taxon>
        <taxon>Streptophyta</taxon>
        <taxon>Embryophyta</taxon>
        <taxon>Tracheophyta</taxon>
        <taxon>Spermatophyta</taxon>
        <taxon>Magnoliopsida</taxon>
        <taxon>Liliopsida</taxon>
        <taxon>Poales</taxon>
        <taxon>Poaceae</taxon>
        <taxon>BOP clade</taxon>
        <taxon>Pooideae</taxon>
        <taxon>Poodae</taxon>
        <taxon>Poeae</taxon>
        <taxon>Poeae Chloroplast Group 1 (Aveneae type)</taxon>
        <taxon>Aveninae</taxon>
        <taxon>Avena</taxon>
    </lineage>
</organism>
<reference evidence="1" key="1">
    <citation type="submission" date="2021-05" db="EMBL/GenBank/DDBJ databases">
        <authorList>
            <person name="Scholz U."/>
            <person name="Mascher M."/>
            <person name="Fiebig A."/>
        </authorList>
    </citation>
    <scope>NUCLEOTIDE SEQUENCE [LARGE SCALE GENOMIC DNA]</scope>
</reference>
<sequence>MAPACWARPGTLIGCLACAGPNPLARFLPYHDVTPIFSRLPAHQPNPHLPPLPFSAASVLLLSLKDLQRQRQPTIQAYTYWIDFFYSRPPAASMLMAPSVSVRQPQQISILHSSAHTRFPLVKTLCLARKSAHGSNTIMSSLSYDGTKVIQPVVKMCGITSAKDAEIALKAGAKLIGMILWPNSKRSVALSEAKEISRVVQSYGAESVGVFVDDDEETILRVSDSCDLNLVQLHGDESRALLHLLSKNKRIIYVLNADDDGKLINAPPHEEYVPDWFLVDSAKGGSGKGFNWQRFQMPSVSSKNGWLLAGGLHADNVCEAVSVLKPDGVDVSSGICAADGIRKDSERISSFISNVKSASRL</sequence>
<proteinExistence type="predicted"/>
<protein>
    <submittedName>
        <fullName evidence="1">Uncharacterized protein</fullName>
    </submittedName>
</protein>
<evidence type="ECO:0000313" key="2">
    <source>
        <dbReference type="Proteomes" id="UP001732700"/>
    </source>
</evidence>
<keyword evidence="2" id="KW-1185">Reference proteome</keyword>
<name>A0ACD5YQP5_AVESA</name>
<reference evidence="1" key="2">
    <citation type="submission" date="2025-09" db="UniProtKB">
        <authorList>
            <consortium name="EnsemblPlants"/>
        </authorList>
    </citation>
    <scope>IDENTIFICATION</scope>
</reference>
<evidence type="ECO:0000313" key="1">
    <source>
        <dbReference type="EnsemblPlants" id="AVESA.00010b.r2.6AG1018230.1.CDS"/>
    </source>
</evidence>